<reference evidence="1 2" key="1">
    <citation type="journal article" date="2013" name="Biodegradation">
        <title>Quantitative proteomic analysis of ibuprofen-degrading Patulibacter sp. strain I11.</title>
        <authorList>
            <person name="Almeida B."/>
            <person name="Kjeldal H."/>
            <person name="Lolas I."/>
            <person name="Knudsen A.D."/>
            <person name="Carvalho G."/>
            <person name="Nielsen K.L."/>
            <person name="Barreto Crespo M.T."/>
            <person name="Stensballe A."/>
            <person name="Nielsen J.L."/>
        </authorList>
    </citation>
    <scope>NUCLEOTIDE SEQUENCE [LARGE SCALE GENOMIC DNA]</scope>
    <source>
        <strain evidence="1 2">I11</strain>
    </source>
</reference>
<sequence length="142" mass="15137">MAADQWDQGYAKTPLPRKLGVKEGLRIAVLDAPEGFVERGLGPLPDGSTAAAGLDGPVDLAIAFVSELAALEAQLPDLARATAPDGAFWVAWPKKASKVPTDVTEDRIRDVVLPRGLVDVKVCAISPIWSGLKICLRRELRA</sequence>
<dbReference type="Proteomes" id="UP000005143">
    <property type="component" value="Unassembled WGS sequence"/>
</dbReference>
<dbReference type="AlphaFoldDB" id="H0E2G8"/>
<comment type="caution">
    <text evidence="1">The sequence shown here is derived from an EMBL/GenBank/DDBJ whole genome shotgun (WGS) entry which is preliminary data.</text>
</comment>
<accession>H0E2G8</accession>
<name>H0E2G8_9ACTN</name>
<gene>
    <name evidence="1" type="ORF">PAI11_09810</name>
</gene>
<protein>
    <recommendedName>
        <fullName evidence="3">DUF3052 domain-containing protein</fullName>
    </recommendedName>
</protein>
<organism evidence="1 2">
    <name type="scientific">Patulibacter medicamentivorans</name>
    <dbReference type="NCBI Taxonomy" id="1097667"/>
    <lineage>
        <taxon>Bacteria</taxon>
        <taxon>Bacillati</taxon>
        <taxon>Actinomycetota</taxon>
        <taxon>Thermoleophilia</taxon>
        <taxon>Solirubrobacterales</taxon>
        <taxon>Patulibacteraceae</taxon>
        <taxon>Patulibacter</taxon>
    </lineage>
</organism>
<dbReference type="RefSeq" id="WP_007571560.1">
    <property type="nucleotide sequence ID" value="NZ_AGUD01000045.1"/>
</dbReference>
<proteinExistence type="predicted"/>
<keyword evidence="2" id="KW-1185">Reference proteome</keyword>
<evidence type="ECO:0000313" key="1">
    <source>
        <dbReference type="EMBL" id="EHN12122.1"/>
    </source>
</evidence>
<evidence type="ECO:0008006" key="3">
    <source>
        <dbReference type="Google" id="ProtNLM"/>
    </source>
</evidence>
<dbReference type="PATRIC" id="fig|1097667.3.peg.978"/>
<dbReference type="EMBL" id="AGUD01000045">
    <property type="protein sequence ID" value="EHN12122.1"/>
    <property type="molecule type" value="Genomic_DNA"/>
</dbReference>
<evidence type="ECO:0000313" key="2">
    <source>
        <dbReference type="Proteomes" id="UP000005143"/>
    </source>
</evidence>